<protein>
    <submittedName>
        <fullName evidence="1">Uncharacterized protein</fullName>
    </submittedName>
</protein>
<organism evidence="1 2">
    <name type="scientific">Nitrosopumilus spindle-shaped virus</name>
    <dbReference type="NCBI Taxonomy" id="2508184"/>
    <lineage>
        <taxon>Viruses</taxon>
        <taxon>Viruses incertae sedis</taxon>
        <taxon>Thaspiviridae</taxon>
        <taxon>Nitmarvirus</taxon>
        <taxon>Nitmarvirus maris</taxon>
        <taxon>Nitmarvirus NSV1</taxon>
    </lineage>
</organism>
<accession>A0A514K355</accession>
<sequence length="112" mass="12315">MPTASEHGLVEESEFQNLEIGQQLEITGLPEFQEPTETRKYPTVVIPTENGKMSSTSKTVIGQLKSDNPKSVGKLIEAALDKKSTLTVWVVKNVNPDNGNVGYKLSIFKPKN</sequence>
<dbReference type="Proteomes" id="UP000317543">
    <property type="component" value="Segment"/>
</dbReference>
<name>A0A514K355_9VIRU</name>
<dbReference type="EMBL" id="MK570057">
    <property type="protein sequence ID" value="QDI74079.1"/>
    <property type="molecule type" value="Genomic_DNA"/>
</dbReference>
<proteinExistence type="predicted"/>
<evidence type="ECO:0000313" key="1">
    <source>
        <dbReference type="EMBL" id="QDI74079.1"/>
    </source>
</evidence>
<reference evidence="1 2" key="1">
    <citation type="submission" date="2019-02" db="EMBL/GenBank/DDBJ databases">
        <title>Spindle-shaped viruses infect a marine ammonia-oxidizing thaumarchaeon.</title>
        <authorList>
            <person name="Kim J.-G."/>
            <person name="Kim S.-J."/>
            <person name="Rhee S.-K."/>
        </authorList>
    </citation>
    <scope>NUCLEOTIDE SEQUENCE [LARGE SCALE GENOMIC DNA]</scope>
    <source>
        <strain evidence="1">NSV5</strain>
    </source>
</reference>
<evidence type="ECO:0000313" key="2">
    <source>
        <dbReference type="Proteomes" id="UP000317543"/>
    </source>
</evidence>